<dbReference type="PANTHER" id="PTHR11820">
    <property type="entry name" value="ACYLPYRUVASE"/>
    <property type="match status" value="1"/>
</dbReference>
<dbReference type="InterPro" id="IPR012686">
    <property type="entry name" value="HPA_isomer/decarb_N"/>
</dbReference>
<reference evidence="3" key="1">
    <citation type="submission" date="2021-03" db="EMBL/GenBank/DDBJ databases">
        <title>Antimicrobial resistance genes in bacteria isolated from Japanese honey, and their potential for conferring macrolide and lincosamide resistance in the American foulbrood pathogen Paenibacillus larvae.</title>
        <authorList>
            <person name="Okamoto M."/>
            <person name="Kumagai M."/>
            <person name="Kanamori H."/>
            <person name="Takamatsu D."/>
        </authorList>
    </citation>
    <scope>NUCLEOTIDE SEQUENCE</scope>
    <source>
        <strain evidence="3">J43TS3</strain>
    </source>
</reference>
<evidence type="ECO:0000259" key="2">
    <source>
        <dbReference type="Pfam" id="PF01557"/>
    </source>
</evidence>
<dbReference type="InterPro" id="IPR036663">
    <property type="entry name" value="Fumarylacetoacetase_C_sf"/>
</dbReference>
<evidence type="ECO:0000313" key="3">
    <source>
        <dbReference type="EMBL" id="GIO26533.1"/>
    </source>
</evidence>
<dbReference type="Proteomes" id="UP000676917">
    <property type="component" value="Unassembled WGS sequence"/>
</dbReference>
<evidence type="ECO:0000256" key="1">
    <source>
        <dbReference type="ARBA" id="ARBA00022723"/>
    </source>
</evidence>
<feature type="domain" description="Fumarylacetoacetase-like C-terminal" evidence="2">
    <location>
        <begin position="47"/>
        <end position="250"/>
    </location>
</feature>
<dbReference type="RefSeq" id="WP_212919978.1">
    <property type="nucleotide sequence ID" value="NZ_BORP01000001.1"/>
</dbReference>
<comment type="caution">
    <text evidence="3">The sequence shown here is derived from an EMBL/GenBank/DDBJ whole genome shotgun (WGS) entry which is preliminary data.</text>
</comment>
<dbReference type="GO" id="GO:0008704">
    <property type="term" value="F:5-carboxymethyl-2-hydroxymuconate delta-isomerase activity"/>
    <property type="evidence" value="ECO:0007669"/>
    <property type="project" value="InterPro"/>
</dbReference>
<keyword evidence="4" id="KW-1185">Reference proteome</keyword>
<gene>
    <name evidence="3" type="ORF">J43TS3_11440</name>
</gene>
<evidence type="ECO:0000313" key="4">
    <source>
        <dbReference type="Proteomes" id="UP000676917"/>
    </source>
</evidence>
<protein>
    <recommendedName>
        <fullName evidence="2">Fumarylacetoacetase-like C-terminal domain-containing protein</fullName>
    </recommendedName>
</protein>
<dbReference type="GO" id="GO:0018800">
    <property type="term" value="F:5-oxopent-3-ene-1,2,5-tricarboxylate decarboxylase activity"/>
    <property type="evidence" value="ECO:0007669"/>
    <property type="project" value="InterPro"/>
</dbReference>
<dbReference type="EMBL" id="BORP01000001">
    <property type="protein sequence ID" value="GIO26533.1"/>
    <property type="molecule type" value="Genomic_DNA"/>
</dbReference>
<dbReference type="SUPFAM" id="SSF56529">
    <property type="entry name" value="FAH"/>
    <property type="match status" value="1"/>
</dbReference>
<proteinExistence type="predicted"/>
<dbReference type="Gene3D" id="3.90.850.10">
    <property type="entry name" value="Fumarylacetoacetase-like, C-terminal domain"/>
    <property type="match status" value="1"/>
</dbReference>
<accession>A0A920C6F0</accession>
<keyword evidence="1" id="KW-0479">Metal-binding</keyword>
<dbReference type="Pfam" id="PF01557">
    <property type="entry name" value="FAA_hydrolase"/>
    <property type="match status" value="1"/>
</dbReference>
<dbReference type="AlphaFoldDB" id="A0A920C6F0"/>
<dbReference type="PANTHER" id="PTHR11820:SF114">
    <property type="entry name" value="4-HYDROXYPHENYLACETATE CATABOLISM PROTEIN"/>
    <property type="match status" value="1"/>
</dbReference>
<name>A0A920C6F0_9BACI</name>
<dbReference type="GO" id="GO:0046872">
    <property type="term" value="F:metal ion binding"/>
    <property type="evidence" value="ECO:0007669"/>
    <property type="project" value="UniProtKB-KW"/>
</dbReference>
<sequence length="263" mass="29377">MLYPAKARFSSTSGLENILIGHSHIEWKGEKFTEDAFSWQSPVLGTVYGCLFNFQDQVETLANQFTQSPYQKPPMRPVLYIKPRNTMNAHLKEVAIPTGENMVEINATLGVVIGKTATNVKEADAFDYIEGYTIVSDVSLPHDNFYRPAIKQKARDGFCPIGPWVVSKKHVSNPDNLTIWTFKNDELIHINSTKDLIRSIPQLIQDVTEFMTLSKGDVLLVGVPNNPPTASAGDTIRIEIDRIGSLENRFVYENVHIAGGDKV</sequence>
<organism evidence="3 4">
    <name type="scientific">Ornithinibacillus bavariensis</name>
    <dbReference type="NCBI Taxonomy" id="545502"/>
    <lineage>
        <taxon>Bacteria</taxon>
        <taxon>Bacillati</taxon>
        <taxon>Bacillota</taxon>
        <taxon>Bacilli</taxon>
        <taxon>Bacillales</taxon>
        <taxon>Bacillaceae</taxon>
        <taxon>Ornithinibacillus</taxon>
    </lineage>
</organism>
<dbReference type="InterPro" id="IPR011234">
    <property type="entry name" value="Fumarylacetoacetase-like_C"/>
</dbReference>
<dbReference type="NCBIfam" id="TIGR02305">
    <property type="entry name" value="HpaG-N-term"/>
    <property type="match status" value="1"/>
</dbReference>